<dbReference type="AlphaFoldDB" id="A0AA86AM82"/>
<dbReference type="RefSeq" id="WP_025344890.1">
    <property type="nucleotide sequence ID" value="NZ_CP007201.1"/>
</dbReference>
<name>A0AA86AM82_SULMK</name>
<dbReference type="Proteomes" id="UP000019322">
    <property type="component" value="Chromosome"/>
</dbReference>
<feature type="region of interest" description="Disordered" evidence="1">
    <location>
        <begin position="148"/>
        <end position="167"/>
    </location>
</feature>
<sequence>MKKVILLSILVLTSTLALASEMFVDGTVKYGADFKELGKTNTVPIFVEAQINNKQCIVGLEATNVDDDGLSYNQKYEKAARLLNGETEPQDQNSIRVKARVRNLSCDNTVKETEGWLYDEFGNIGAKNLTVGTKVKIVFKPEREAKDGDQLKKALSSSTQVQKNTKN</sequence>
<dbReference type="KEGG" id="smul:SMUL_1764"/>
<feature type="chain" id="PRO_5041650280" description="DUF5666 domain-containing protein" evidence="2">
    <location>
        <begin position="20"/>
        <end position="167"/>
    </location>
</feature>
<evidence type="ECO:0000256" key="1">
    <source>
        <dbReference type="SAM" id="MobiDB-lite"/>
    </source>
</evidence>
<reference evidence="3 4" key="1">
    <citation type="journal article" date="2014" name="Environ. Microbiol.">
        <title>Insights into organohalide respiration and the versatile catabolism of Sulfurospirillum multivorans gained from comparative genomics and physiological studies.</title>
        <authorList>
            <person name="Goris T."/>
            <person name="Schubert T."/>
            <person name="Gadkari J."/>
            <person name="Wubet T."/>
            <person name="Tarkka M."/>
            <person name="Buscot F."/>
            <person name="Adrian L."/>
            <person name="Diekert G."/>
        </authorList>
    </citation>
    <scope>NUCLEOTIDE SEQUENCE [LARGE SCALE GENOMIC DNA]</scope>
    <source>
        <strain evidence="4">DM 12446 / JCM 15788 / NBRC 109480</strain>
    </source>
</reference>
<feature type="signal peptide" evidence="2">
    <location>
        <begin position="1"/>
        <end position="19"/>
    </location>
</feature>
<accession>A0AA86AM82</accession>
<gene>
    <name evidence="3" type="ORF">SMUL_1764</name>
</gene>
<evidence type="ECO:0008006" key="5">
    <source>
        <dbReference type="Google" id="ProtNLM"/>
    </source>
</evidence>
<evidence type="ECO:0000313" key="4">
    <source>
        <dbReference type="Proteomes" id="UP000019322"/>
    </source>
</evidence>
<protein>
    <recommendedName>
        <fullName evidence="5">DUF5666 domain-containing protein</fullName>
    </recommendedName>
</protein>
<evidence type="ECO:0000313" key="3">
    <source>
        <dbReference type="EMBL" id="AHJ13019.1"/>
    </source>
</evidence>
<dbReference type="EMBL" id="CP007201">
    <property type="protein sequence ID" value="AHJ13019.1"/>
    <property type="molecule type" value="Genomic_DNA"/>
</dbReference>
<keyword evidence="2" id="KW-0732">Signal</keyword>
<evidence type="ECO:0000256" key="2">
    <source>
        <dbReference type="SAM" id="SignalP"/>
    </source>
</evidence>
<organism evidence="3 4">
    <name type="scientific">Sulfurospirillum multivorans (strain DM 12446 / JCM 15788 / NBRC 109480)</name>
    <dbReference type="NCBI Taxonomy" id="1150621"/>
    <lineage>
        <taxon>Bacteria</taxon>
        <taxon>Pseudomonadati</taxon>
        <taxon>Campylobacterota</taxon>
        <taxon>Epsilonproteobacteria</taxon>
        <taxon>Campylobacterales</taxon>
        <taxon>Sulfurospirillaceae</taxon>
        <taxon>Sulfurospirillum</taxon>
    </lineage>
</organism>
<feature type="compositionally biased region" description="Polar residues" evidence="1">
    <location>
        <begin position="155"/>
        <end position="167"/>
    </location>
</feature>
<proteinExistence type="predicted"/>